<proteinExistence type="predicted"/>
<organism evidence="1 2">
    <name type="scientific">Bradyrhizobium yuanmingense</name>
    <dbReference type="NCBI Taxonomy" id="108015"/>
    <lineage>
        <taxon>Bacteria</taxon>
        <taxon>Pseudomonadati</taxon>
        <taxon>Pseudomonadota</taxon>
        <taxon>Alphaproteobacteria</taxon>
        <taxon>Hyphomicrobiales</taxon>
        <taxon>Nitrobacteraceae</taxon>
        <taxon>Bradyrhizobium</taxon>
    </lineage>
</organism>
<dbReference type="RefSeq" id="WP_036044845.1">
    <property type="nucleotide sequence ID" value="NZ_JBGBYD010000002.1"/>
</dbReference>
<reference evidence="1 2" key="1">
    <citation type="submission" date="2024-07" db="EMBL/GenBank/DDBJ databases">
        <title>Genomic Encyclopedia of Type Strains, Phase V (KMG-V): Genome sequencing to study the core and pangenomes of soil and plant-associated prokaryotes.</title>
        <authorList>
            <person name="Whitman W."/>
        </authorList>
    </citation>
    <scope>NUCLEOTIDE SEQUENCE [LARGE SCALE GENOMIC DNA]</scope>
    <source>
        <strain evidence="1 2">USDA 222</strain>
    </source>
</reference>
<evidence type="ECO:0000313" key="1">
    <source>
        <dbReference type="EMBL" id="MEY9472089.1"/>
    </source>
</evidence>
<evidence type="ECO:0000313" key="2">
    <source>
        <dbReference type="Proteomes" id="UP001565474"/>
    </source>
</evidence>
<name>A0ABV4GLD1_9BRAD</name>
<accession>A0ABV4GLD1</accession>
<keyword evidence="2" id="KW-1185">Reference proteome</keyword>
<sequence>MDESDFHLVQPPFAQLDEALWWIEFRHMDGSKSDGWSSTLESADRLEAALLDGTLQGYGSLDAGPVQLIERWTWTEFEFLAADSEGRRIEKKVDYIPQFIVCSLKAYRAETLKNLSQRASRLVAGIKENELGFHRVIDQIVFLESDVRRAFPRGAVQAKASPPLDKKYPKFLKEIEGGKYLHSPEPLGFDQVFGLLIDYLKRTRQLNSADSSIRKGLQRHYKEFSRHGQ</sequence>
<comment type="caution">
    <text evidence="1">The sequence shown here is derived from an EMBL/GenBank/DDBJ whole genome shotgun (WGS) entry which is preliminary data.</text>
</comment>
<protein>
    <recommendedName>
        <fullName evidence="3">DUF4297 domain-containing protein</fullName>
    </recommendedName>
</protein>
<dbReference type="EMBL" id="JBGBZN010000002">
    <property type="protein sequence ID" value="MEY9472089.1"/>
    <property type="molecule type" value="Genomic_DNA"/>
</dbReference>
<gene>
    <name evidence="1" type="ORF">ABH992_004488</name>
</gene>
<dbReference type="Proteomes" id="UP001565474">
    <property type="component" value="Unassembled WGS sequence"/>
</dbReference>
<evidence type="ECO:0008006" key="3">
    <source>
        <dbReference type="Google" id="ProtNLM"/>
    </source>
</evidence>